<dbReference type="InterPro" id="IPR036388">
    <property type="entry name" value="WH-like_DNA-bd_sf"/>
</dbReference>
<dbReference type="Gene3D" id="3.40.50.300">
    <property type="entry name" value="P-loop containing nucleotide triphosphate hydrolases"/>
    <property type="match status" value="1"/>
</dbReference>
<accession>A0ABM5R9V9</accession>
<sequence length="780" mass="85539">MLAQKGDGVTQWTWARPGARNETTGFIGRAAELEAVRSAVTQARLVTLTGPGGVGKSRVAMRAAHQAAVDFPDGVSIVELSGLRDAEFLPNTVATAVGLPEIASTEPMDQLLGHFADKQALLVLDTCEHLVDAMAVFVDILLSHSAGLVLLLTSRQPVALPGECVLPIPPMPTPEADADEHGNDSLALFVTRAKAALPTFELNTDNRSEVVALCRRLDGIPLAIELAAVRLRTMTLEQILGRLDDQFRLLSGVRTAQARHHTLRTTIEWSHELCSPPERELWARLSVFAGGFTLGAVEEVAAGGEPADWDVVDLLGALVDKSVVQRVEGVGEYRFRMLDTIREYGAERLEHSGLRQEYARRHQDFFRRMARRAGEEWLGDQQVEWGDRLAADFDNFRVAMDFAVAHPSDGAGYGLVNGLWGLWLGKSRLTEARRWIEKALVAEPEPSVEQGIALYYGAYYGLIQADRETGDMVRRCRAVAEALDDDFLRARALYVETYEMLMWSRDTERTLASYEQARQLLKASGDVFPLVAGYINTAVYHAAHGNPAGALRDVDDCLQHLSHIPHERWGRNYMTIARVLALWADGSTAESRELGRRMLPSALDQGETMSLAATLEFLSWSACGEHEHEHAAILLGGAATLWRRVGTTLWGVRALSAQHTQVENTLMLGLGAERFTQVYTFGTRLPVPQLIDVACGNAHADDAAPPRHPHDGSPLGPLTPREREVADLIGEGLTNRQIAERLVISKRTADTHVEHILTKLGVTSRTQIAATIGPGKPTEA</sequence>
<dbReference type="PROSITE" id="PS50043">
    <property type="entry name" value="HTH_LUXR_2"/>
    <property type="match status" value="1"/>
</dbReference>
<dbReference type="Pfam" id="PF00196">
    <property type="entry name" value="GerE"/>
    <property type="match status" value="1"/>
</dbReference>
<dbReference type="CDD" id="cd06170">
    <property type="entry name" value="LuxR_C_like"/>
    <property type="match status" value="1"/>
</dbReference>
<feature type="domain" description="HTH luxR-type" evidence="1">
    <location>
        <begin position="711"/>
        <end position="776"/>
    </location>
</feature>
<gene>
    <name evidence="2" type="ORF">SLIV_31120</name>
</gene>
<dbReference type="InterPro" id="IPR011990">
    <property type="entry name" value="TPR-like_helical_dom_sf"/>
</dbReference>
<evidence type="ECO:0000259" key="1">
    <source>
        <dbReference type="PROSITE" id="PS50043"/>
    </source>
</evidence>
<organism evidence="2 3">
    <name type="scientific">Streptomyces lividans TK24</name>
    <dbReference type="NCBI Taxonomy" id="457428"/>
    <lineage>
        <taxon>Bacteria</taxon>
        <taxon>Bacillati</taxon>
        <taxon>Actinomycetota</taxon>
        <taxon>Actinomycetes</taxon>
        <taxon>Kitasatosporales</taxon>
        <taxon>Streptomycetaceae</taxon>
        <taxon>Streptomyces</taxon>
    </lineage>
</organism>
<dbReference type="PANTHER" id="PTHR47691">
    <property type="entry name" value="REGULATOR-RELATED"/>
    <property type="match status" value="1"/>
</dbReference>
<evidence type="ECO:0000313" key="2">
    <source>
        <dbReference type="EMBL" id="AIJ17112.1"/>
    </source>
</evidence>
<dbReference type="InterPro" id="IPR027417">
    <property type="entry name" value="P-loop_NTPase"/>
</dbReference>
<dbReference type="Gene3D" id="1.10.10.10">
    <property type="entry name" value="Winged helix-like DNA-binding domain superfamily/Winged helix DNA-binding domain"/>
    <property type="match status" value="1"/>
</dbReference>
<dbReference type="InterPro" id="IPR000792">
    <property type="entry name" value="Tscrpt_reg_LuxR_C"/>
</dbReference>
<dbReference type="Gene3D" id="1.25.40.10">
    <property type="entry name" value="Tetratricopeptide repeat domain"/>
    <property type="match status" value="1"/>
</dbReference>
<proteinExistence type="predicted"/>
<dbReference type="Pfam" id="PF25872">
    <property type="entry name" value="HTH_77"/>
    <property type="match status" value="1"/>
</dbReference>
<dbReference type="InterPro" id="IPR049945">
    <property type="entry name" value="AAA_22"/>
</dbReference>
<dbReference type="SUPFAM" id="SSF46894">
    <property type="entry name" value="C-terminal effector domain of the bipartite response regulators"/>
    <property type="match status" value="1"/>
</dbReference>
<dbReference type="InterPro" id="IPR016032">
    <property type="entry name" value="Sig_transdc_resp-reg_C-effctor"/>
</dbReference>
<name>A0ABM5R9V9_STRLI</name>
<dbReference type="PANTHER" id="PTHR47691:SF3">
    <property type="entry name" value="HTH-TYPE TRANSCRIPTIONAL REGULATOR RV0890C-RELATED"/>
    <property type="match status" value="1"/>
</dbReference>
<dbReference type="Proteomes" id="UP000028682">
    <property type="component" value="Chromosome"/>
</dbReference>
<keyword evidence="3" id="KW-1185">Reference proteome</keyword>
<reference evidence="3" key="1">
    <citation type="submission" date="2014-08" db="EMBL/GenBank/DDBJ databases">
        <title>Complete genome sequence of Streptomyces lividans TK24.</title>
        <authorList>
            <consortium name="StrepSynth"/>
            <person name="Ruckert C."/>
            <person name="Fridjonson O.H."/>
            <person name="Lambert C."/>
            <person name="van Wezel G.P."/>
            <person name="Bernaerts K."/>
            <person name="Anne J."/>
            <person name="Economou A."/>
            <person name="Kalinowski J."/>
        </authorList>
    </citation>
    <scope>NUCLEOTIDE SEQUENCE [LARGE SCALE GENOMIC DNA]</scope>
    <source>
        <strain evidence="3">TK24</strain>
    </source>
</reference>
<dbReference type="PRINTS" id="PR00038">
    <property type="entry name" value="HTHLUXR"/>
</dbReference>
<dbReference type="SUPFAM" id="SSF52540">
    <property type="entry name" value="P-loop containing nucleoside triphosphate hydrolases"/>
    <property type="match status" value="1"/>
</dbReference>
<dbReference type="Pfam" id="PF13401">
    <property type="entry name" value="AAA_22"/>
    <property type="match status" value="1"/>
</dbReference>
<evidence type="ECO:0000313" key="3">
    <source>
        <dbReference type="Proteomes" id="UP000028682"/>
    </source>
</evidence>
<protein>
    <submittedName>
        <fullName evidence="2">Multidomain-containing protein family</fullName>
    </submittedName>
</protein>
<dbReference type="InterPro" id="IPR058852">
    <property type="entry name" value="HTH_77"/>
</dbReference>
<dbReference type="SMART" id="SM00421">
    <property type="entry name" value="HTH_LUXR"/>
    <property type="match status" value="1"/>
</dbReference>
<dbReference type="EMBL" id="CP009124">
    <property type="protein sequence ID" value="AIJ17112.1"/>
    <property type="molecule type" value="Genomic_DNA"/>
</dbReference>